<feature type="domain" description="Luciferase-like" evidence="3">
    <location>
        <begin position="111"/>
        <end position="407"/>
    </location>
</feature>
<dbReference type="EMBL" id="WUEK01000008">
    <property type="protein sequence ID" value="MXG90583.1"/>
    <property type="molecule type" value="Genomic_DNA"/>
</dbReference>
<dbReference type="PANTHER" id="PTHR43244:SF1">
    <property type="entry name" value="5,10-METHYLENETETRAHYDROMETHANOPTERIN REDUCTASE"/>
    <property type="match status" value="1"/>
</dbReference>
<dbReference type="InterPro" id="IPR036661">
    <property type="entry name" value="Luciferase-like_sf"/>
</dbReference>
<evidence type="ECO:0000256" key="2">
    <source>
        <dbReference type="SAM" id="MobiDB-lite"/>
    </source>
</evidence>
<sequence length="441" mass="47166">MERAVQPQRHPRGAAHSRRVDRGDPGRHLPGRVDRSAGVRRGRPRIGHPARLGTGRRVGVRRQRVRSRCAPPVDAARRRAPPSRRGTHVRPEPVSAPPPRPQLALRVPPCAPVGDIAAFVREVEDLGFDRVYVPDSQLLWRDPFLTLHTAAQATERLVLGTAVSNLVTRHPSVVAGLVRTLGETAPGRIHLGVGVGNSSVEPVGLAPSRQAELRSGIAQVRGLLAGEDVAFGDRVARQRDPHPGIPVYLAASGPRNLQLAGEIADGTIVLSGISDALLERSVALVREGEERAGRPYGSSDVVVSAFAAVTDDVERDARTLKPVLAAMAQHGGRAALETVGIRAQVPAHVPEIYPDLVHAEDWPAAVERCSEWISDADALRYAREFCLFGSAAEVAAGIARAAARGASTVYLQHVGSYDLPRRLADDVATSVAPLLTKEPVL</sequence>
<name>A0A6L7ETE1_9ACTN</name>
<feature type="compositionally biased region" description="Basic residues" evidence="2">
    <location>
        <begin position="38"/>
        <end position="48"/>
    </location>
</feature>
<dbReference type="CDD" id="cd01097">
    <property type="entry name" value="Tetrahydromethanopterin_reductase"/>
    <property type="match status" value="1"/>
</dbReference>
<keyword evidence="1" id="KW-0560">Oxidoreductase</keyword>
<feature type="region of interest" description="Disordered" evidence="2">
    <location>
        <begin position="1"/>
        <end position="103"/>
    </location>
</feature>
<dbReference type="PANTHER" id="PTHR43244">
    <property type="match status" value="1"/>
</dbReference>
<protein>
    <submittedName>
        <fullName evidence="4">LLM class flavin-dependent oxidoreductase</fullName>
    </submittedName>
</protein>
<evidence type="ECO:0000313" key="4">
    <source>
        <dbReference type="EMBL" id="MXG90583.1"/>
    </source>
</evidence>
<dbReference type="GO" id="GO:0016705">
    <property type="term" value="F:oxidoreductase activity, acting on paired donors, with incorporation or reduction of molecular oxygen"/>
    <property type="evidence" value="ECO:0007669"/>
    <property type="project" value="InterPro"/>
</dbReference>
<evidence type="ECO:0000256" key="1">
    <source>
        <dbReference type="ARBA" id="ARBA00023002"/>
    </source>
</evidence>
<dbReference type="SUPFAM" id="SSF51679">
    <property type="entry name" value="Bacterial luciferase-like"/>
    <property type="match status" value="1"/>
</dbReference>
<dbReference type="InterPro" id="IPR011251">
    <property type="entry name" value="Luciferase-like_dom"/>
</dbReference>
<feature type="compositionally biased region" description="Basic and acidic residues" evidence="2">
    <location>
        <begin position="18"/>
        <end position="37"/>
    </location>
</feature>
<organism evidence="4 5">
    <name type="scientific">Nocardioides flavescens</name>
    <dbReference type="NCBI Taxonomy" id="2691959"/>
    <lineage>
        <taxon>Bacteria</taxon>
        <taxon>Bacillati</taxon>
        <taxon>Actinomycetota</taxon>
        <taxon>Actinomycetes</taxon>
        <taxon>Propionibacteriales</taxon>
        <taxon>Nocardioidaceae</taxon>
        <taxon>Nocardioides</taxon>
    </lineage>
</organism>
<evidence type="ECO:0000313" key="5">
    <source>
        <dbReference type="Proteomes" id="UP000473325"/>
    </source>
</evidence>
<proteinExistence type="predicted"/>
<comment type="caution">
    <text evidence="4">The sequence shown here is derived from an EMBL/GenBank/DDBJ whole genome shotgun (WGS) entry which is preliminary data.</text>
</comment>
<dbReference type="InterPro" id="IPR050564">
    <property type="entry name" value="F420-G6PD/mer"/>
</dbReference>
<accession>A0A6L7ETE1</accession>
<evidence type="ECO:0000259" key="3">
    <source>
        <dbReference type="Pfam" id="PF00296"/>
    </source>
</evidence>
<feature type="compositionally biased region" description="Basic residues" evidence="2">
    <location>
        <begin position="58"/>
        <end position="67"/>
    </location>
</feature>
<dbReference type="Gene3D" id="3.20.20.30">
    <property type="entry name" value="Luciferase-like domain"/>
    <property type="match status" value="1"/>
</dbReference>
<feature type="compositionally biased region" description="Basic residues" evidence="2">
    <location>
        <begin position="78"/>
        <end position="88"/>
    </location>
</feature>
<reference evidence="4 5" key="1">
    <citation type="submission" date="2019-12" db="EMBL/GenBank/DDBJ databases">
        <authorList>
            <person name="Kun Z."/>
        </authorList>
    </citation>
    <scope>NUCLEOTIDE SEQUENCE [LARGE SCALE GENOMIC DNA]</scope>
    <source>
        <strain evidence="4 5">YIM 123512</strain>
    </source>
</reference>
<dbReference type="AlphaFoldDB" id="A0A6L7ETE1"/>
<keyword evidence="5" id="KW-1185">Reference proteome</keyword>
<dbReference type="Proteomes" id="UP000473325">
    <property type="component" value="Unassembled WGS sequence"/>
</dbReference>
<dbReference type="Pfam" id="PF00296">
    <property type="entry name" value="Bac_luciferase"/>
    <property type="match status" value="1"/>
</dbReference>
<gene>
    <name evidence="4" type="ORF">GRQ65_13595</name>
</gene>